<dbReference type="Gene3D" id="1.25.40.10">
    <property type="entry name" value="Tetratricopeptide repeat domain"/>
    <property type="match status" value="1"/>
</dbReference>
<accession>A0A9W6MB86</accession>
<proteinExistence type="predicted"/>
<name>A0A9W6MB86_9ACTN</name>
<reference evidence="1" key="2">
    <citation type="submission" date="2023-01" db="EMBL/GenBank/DDBJ databases">
        <authorList>
            <person name="Sun Q."/>
            <person name="Evtushenko L."/>
        </authorList>
    </citation>
    <scope>NUCLEOTIDE SEQUENCE</scope>
    <source>
        <strain evidence="1">VKM Ac-2007</strain>
    </source>
</reference>
<reference evidence="1" key="1">
    <citation type="journal article" date="2014" name="Int. J. Syst. Evol. Microbiol.">
        <title>Complete genome sequence of Corynebacterium casei LMG S-19264T (=DSM 44701T), isolated from a smear-ripened cheese.</title>
        <authorList>
            <consortium name="US DOE Joint Genome Institute (JGI-PGF)"/>
            <person name="Walter F."/>
            <person name="Albersmeier A."/>
            <person name="Kalinowski J."/>
            <person name="Ruckert C."/>
        </authorList>
    </citation>
    <scope>NUCLEOTIDE SEQUENCE</scope>
    <source>
        <strain evidence="1">VKM Ac-2007</strain>
    </source>
</reference>
<evidence type="ECO:0000313" key="1">
    <source>
        <dbReference type="EMBL" id="GLK07886.1"/>
    </source>
</evidence>
<dbReference type="InterPro" id="IPR011990">
    <property type="entry name" value="TPR-like_helical_dom_sf"/>
</dbReference>
<dbReference type="Proteomes" id="UP001143474">
    <property type="component" value="Unassembled WGS sequence"/>
</dbReference>
<dbReference type="SUPFAM" id="SSF48452">
    <property type="entry name" value="TPR-like"/>
    <property type="match status" value="1"/>
</dbReference>
<gene>
    <name evidence="1" type="ORF">GCM10017600_12910</name>
</gene>
<keyword evidence="2" id="KW-1185">Reference proteome</keyword>
<organism evidence="1 2">
    <name type="scientific">Streptosporangium carneum</name>
    <dbReference type="NCBI Taxonomy" id="47481"/>
    <lineage>
        <taxon>Bacteria</taxon>
        <taxon>Bacillati</taxon>
        <taxon>Actinomycetota</taxon>
        <taxon>Actinomycetes</taxon>
        <taxon>Streptosporangiales</taxon>
        <taxon>Streptosporangiaceae</taxon>
        <taxon>Streptosporangium</taxon>
    </lineage>
</organism>
<sequence length="375" mass="41258">MQITPSRVKEYIDGKVQAQSTAVVERIADGLRIPGEMFGLAPRPWETVPVWGPVSPPDLLLSRTSEESCDYLSAIRSFRSADRQFGGSHLYAAVIRYLSDEVAPRLFGVDARPAPSGLYVTAASLTEMAGWMAHDSGRDDLAAVHFHRALPFARAAADPSVEAHVYASMAHLSREQGRHNEAVQLARTGIEIARRGEWYPALYGRLYLMEARGLAGLCDSRARKALVHAEECIKPHDVHPWISPYDRAFYSGEAALCLDGLGDLSSARRYAEEAVELRREGRARSLALGQLALARIHTRSRELDRAVAVGCGLLDGSQTLGSVRVLRQLDELGEMLQAHNRLHSVRAFLDKLAETTRTRKMLLGGMIVKTGEAVP</sequence>
<dbReference type="AlphaFoldDB" id="A0A9W6MB86"/>
<evidence type="ECO:0008006" key="3">
    <source>
        <dbReference type="Google" id="ProtNLM"/>
    </source>
</evidence>
<protein>
    <recommendedName>
        <fullName evidence="3">Transcriptional regulator</fullName>
    </recommendedName>
</protein>
<evidence type="ECO:0000313" key="2">
    <source>
        <dbReference type="Proteomes" id="UP001143474"/>
    </source>
</evidence>
<comment type="caution">
    <text evidence="1">The sequence shown here is derived from an EMBL/GenBank/DDBJ whole genome shotgun (WGS) entry which is preliminary data.</text>
</comment>
<dbReference type="EMBL" id="BSEV01000002">
    <property type="protein sequence ID" value="GLK07886.1"/>
    <property type="molecule type" value="Genomic_DNA"/>
</dbReference>